<organism evidence="8 9">
    <name type="scientific">Alkalibacterium olivapovliticus</name>
    <dbReference type="NCBI Taxonomy" id="99907"/>
    <lineage>
        <taxon>Bacteria</taxon>
        <taxon>Bacillati</taxon>
        <taxon>Bacillota</taxon>
        <taxon>Bacilli</taxon>
        <taxon>Lactobacillales</taxon>
        <taxon>Carnobacteriaceae</taxon>
        <taxon>Alkalibacterium</taxon>
    </lineage>
</organism>
<dbReference type="InterPro" id="IPR013785">
    <property type="entry name" value="Aldolase_TIM"/>
</dbReference>
<dbReference type="GO" id="GO:0019262">
    <property type="term" value="P:N-acetylneuraminate catabolic process"/>
    <property type="evidence" value="ECO:0007669"/>
    <property type="project" value="UniProtKB-UniRule"/>
</dbReference>
<evidence type="ECO:0000256" key="4">
    <source>
        <dbReference type="ARBA" id="ARBA00007439"/>
    </source>
</evidence>
<dbReference type="InterPro" id="IPR007260">
    <property type="entry name" value="NanE"/>
</dbReference>
<dbReference type="UniPathway" id="UPA00629">
    <property type="reaction ID" value="UER00682"/>
</dbReference>
<comment type="function">
    <text evidence="2 7">Converts N-acetylmannosamine-6-phosphate (ManNAc-6-P) to N-acetylglucosamine-6-phosphate (GlcNAc-6-P).</text>
</comment>
<dbReference type="GO" id="GO:0005975">
    <property type="term" value="P:carbohydrate metabolic process"/>
    <property type="evidence" value="ECO:0007669"/>
    <property type="project" value="UniProtKB-UniRule"/>
</dbReference>
<dbReference type="AlphaFoldDB" id="A0A2T0W716"/>
<dbReference type="GO" id="GO:0047465">
    <property type="term" value="F:N-acylglucosamine-6-phosphate 2-epimerase activity"/>
    <property type="evidence" value="ECO:0007669"/>
    <property type="project" value="UniProtKB-EC"/>
</dbReference>
<protein>
    <recommendedName>
        <fullName evidence="7">Putative N-acetylmannosamine-6-phosphate 2-epimerase</fullName>
        <ecNumber evidence="7">5.1.3.9</ecNumber>
    </recommendedName>
    <alternativeName>
        <fullName evidence="7">ManNAc-6-P epimerase</fullName>
    </alternativeName>
</protein>
<evidence type="ECO:0000256" key="6">
    <source>
        <dbReference type="ARBA" id="ARBA00023277"/>
    </source>
</evidence>
<keyword evidence="6 7" id="KW-0119">Carbohydrate metabolism</keyword>
<reference evidence="8 9" key="1">
    <citation type="submission" date="2018-03" db="EMBL/GenBank/DDBJ databases">
        <title>Genomic Encyclopedia of Archaeal and Bacterial Type Strains, Phase II (KMG-II): from individual species to whole genera.</title>
        <authorList>
            <person name="Goeker M."/>
        </authorList>
    </citation>
    <scope>NUCLEOTIDE SEQUENCE [LARGE SCALE GENOMIC DNA]</scope>
    <source>
        <strain evidence="8 9">DSM 13175</strain>
    </source>
</reference>
<dbReference type="GO" id="GO:0006053">
    <property type="term" value="P:N-acetylmannosamine catabolic process"/>
    <property type="evidence" value="ECO:0007669"/>
    <property type="project" value="TreeGrafter"/>
</dbReference>
<dbReference type="InterPro" id="IPR011060">
    <property type="entry name" value="RibuloseP-bd_barrel"/>
</dbReference>
<dbReference type="FunFam" id="3.20.20.70:FF:000035">
    <property type="entry name" value="Putative N-acetylmannosamine-6-phosphate 2-epimerase"/>
    <property type="match status" value="1"/>
</dbReference>
<accession>A0A2T0W716</accession>
<dbReference type="GO" id="GO:0005829">
    <property type="term" value="C:cytosol"/>
    <property type="evidence" value="ECO:0007669"/>
    <property type="project" value="TreeGrafter"/>
</dbReference>
<dbReference type="Pfam" id="PF04131">
    <property type="entry name" value="NanE"/>
    <property type="match status" value="1"/>
</dbReference>
<dbReference type="Proteomes" id="UP000238205">
    <property type="component" value="Unassembled WGS sequence"/>
</dbReference>
<evidence type="ECO:0000313" key="9">
    <source>
        <dbReference type="Proteomes" id="UP000238205"/>
    </source>
</evidence>
<dbReference type="EMBL" id="PVTO01000011">
    <property type="protein sequence ID" value="PRY82501.1"/>
    <property type="molecule type" value="Genomic_DNA"/>
</dbReference>
<evidence type="ECO:0000256" key="7">
    <source>
        <dbReference type="HAMAP-Rule" id="MF_01235"/>
    </source>
</evidence>
<comment type="pathway">
    <text evidence="3 7">Amino-sugar metabolism; N-acetylneuraminate degradation; D-fructose 6-phosphate from N-acetylneuraminate: step 3/5.</text>
</comment>
<evidence type="ECO:0000256" key="5">
    <source>
        <dbReference type="ARBA" id="ARBA00023235"/>
    </source>
</evidence>
<comment type="caution">
    <text evidence="8">The sequence shown here is derived from an EMBL/GenBank/DDBJ whole genome shotgun (WGS) entry which is preliminary data.</text>
</comment>
<keyword evidence="5 7" id="KW-0413">Isomerase</keyword>
<dbReference type="Gene3D" id="3.20.20.70">
    <property type="entry name" value="Aldolase class I"/>
    <property type="match status" value="1"/>
</dbReference>
<evidence type="ECO:0000256" key="2">
    <source>
        <dbReference type="ARBA" id="ARBA00002147"/>
    </source>
</evidence>
<sequence length="227" mass="24702">MSMLDKIKGGLVVSCQALADEPLHSSFIMSKMAKAAEEGGAVGIRANSKEDILAIQAETSLPIIGIVKRDYADSKVFITATLKEVDELMETGCDMIALDATKQSRPNGETLESLINNIREKYGNILLMADTSTLEEGIEAERLGFDVVSTTLVGYTDYTNDLDIFSDHYALLQDYLDTIKVPVIAEGNVDTPEKAKKCLSLGVHSVVVGSAITRPQLITKRFVREIS</sequence>
<dbReference type="CDD" id="cd04729">
    <property type="entry name" value="NanE"/>
    <property type="match status" value="1"/>
</dbReference>
<dbReference type="SUPFAM" id="SSF51366">
    <property type="entry name" value="Ribulose-phoshate binding barrel"/>
    <property type="match status" value="1"/>
</dbReference>
<evidence type="ECO:0000313" key="8">
    <source>
        <dbReference type="EMBL" id="PRY82501.1"/>
    </source>
</evidence>
<gene>
    <name evidence="7" type="primary">nanE</name>
    <name evidence="8" type="ORF">CLV38_11151</name>
</gene>
<dbReference type="PANTHER" id="PTHR36204">
    <property type="entry name" value="N-ACETYLMANNOSAMINE-6-PHOSPHATE 2-EPIMERASE-RELATED"/>
    <property type="match status" value="1"/>
</dbReference>
<evidence type="ECO:0000256" key="3">
    <source>
        <dbReference type="ARBA" id="ARBA00005081"/>
    </source>
</evidence>
<dbReference type="HAMAP" id="MF_01235">
    <property type="entry name" value="ManNAc6P_epimer"/>
    <property type="match status" value="1"/>
</dbReference>
<dbReference type="NCBIfam" id="NF002231">
    <property type="entry name" value="PRK01130.1"/>
    <property type="match status" value="1"/>
</dbReference>
<dbReference type="PANTHER" id="PTHR36204:SF1">
    <property type="entry name" value="N-ACETYLMANNOSAMINE-6-PHOSPHATE 2-EPIMERASE-RELATED"/>
    <property type="match status" value="1"/>
</dbReference>
<name>A0A2T0W716_9LACT</name>
<comment type="similarity">
    <text evidence="4 7">Belongs to the NanE family.</text>
</comment>
<comment type="catalytic activity">
    <reaction evidence="1 7">
        <text>an N-acyl-D-glucosamine 6-phosphate = an N-acyl-D-mannosamine 6-phosphate</text>
        <dbReference type="Rhea" id="RHEA:23932"/>
        <dbReference type="ChEBI" id="CHEBI:57599"/>
        <dbReference type="ChEBI" id="CHEBI:57666"/>
        <dbReference type="EC" id="5.1.3.9"/>
    </reaction>
</comment>
<proteinExistence type="inferred from homology"/>
<dbReference type="EC" id="5.1.3.9" evidence="7"/>
<evidence type="ECO:0000256" key="1">
    <source>
        <dbReference type="ARBA" id="ARBA00000056"/>
    </source>
</evidence>
<keyword evidence="9" id="KW-1185">Reference proteome</keyword>